<keyword evidence="3" id="KW-1185">Reference proteome</keyword>
<dbReference type="Pfam" id="PF06585">
    <property type="entry name" value="JHBP"/>
    <property type="match status" value="1"/>
</dbReference>
<dbReference type="Proteomes" id="UP000198287">
    <property type="component" value="Unassembled WGS sequence"/>
</dbReference>
<comment type="caution">
    <text evidence="2">The sequence shown here is derived from an EMBL/GenBank/DDBJ whole genome shotgun (WGS) entry which is preliminary data.</text>
</comment>
<organism evidence="2 3">
    <name type="scientific">Folsomia candida</name>
    <name type="common">Springtail</name>
    <dbReference type="NCBI Taxonomy" id="158441"/>
    <lineage>
        <taxon>Eukaryota</taxon>
        <taxon>Metazoa</taxon>
        <taxon>Ecdysozoa</taxon>
        <taxon>Arthropoda</taxon>
        <taxon>Hexapoda</taxon>
        <taxon>Collembola</taxon>
        <taxon>Entomobryomorpha</taxon>
        <taxon>Isotomoidea</taxon>
        <taxon>Isotomidae</taxon>
        <taxon>Proisotominae</taxon>
        <taxon>Folsomia</taxon>
    </lineage>
</organism>
<evidence type="ECO:0000256" key="1">
    <source>
        <dbReference type="SAM" id="SignalP"/>
    </source>
</evidence>
<evidence type="ECO:0000313" key="3">
    <source>
        <dbReference type="Proteomes" id="UP000198287"/>
    </source>
</evidence>
<accession>A0A226EWA7</accession>
<dbReference type="InterPro" id="IPR038606">
    <property type="entry name" value="To_sf"/>
</dbReference>
<dbReference type="Gene3D" id="3.15.10.30">
    <property type="entry name" value="Haemolymph juvenile hormone binding protein"/>
    <property type="match status" value="1"/>
</dbReference>
<evidence type="ECO:0000313" key="2">
    <source>
        <dbReference type="EMBL" id="OXA61935.1"/>
    </source>
</evidence>
<dbReference type="EMBL" id="LNIX01000001">
    <property type="protein sequence ID" value="OXA61935.1"/>
    <property type="molecule type" value="Genomic_DNA"/>
</dbReference>
<sequence>MRGLIFCLVVIFAFAYGQQAGPEENISAYFQRLLEEFRDRMETGHPEIGMPILDPLPDTPRNHDWEYRNFFGFLESMGVASSWDGEIWGLSKFEIKNVTTAIDQWGVTLHFLLDFPDYMHYGNYSTSGFMPYLLGTDLPIGGNGSYLVQATKGFPNGTAYPWGGSSHLMDMSPWLNINDDGTMWLQNVHGYVRHYENRSSEVWGLTPGIDIPITDRVQTILDSYGTYLTAKIDQAGRNDMYKGLLDYLTWAIDGVLYQDVVDGKYNK</sequence>
<feature type="chain" id="PRO_5012623971" evidence="1">
    <location>
        <begin position="21"/>
        <end position="267"/>
    </location>
</feature>
<proteinExistence type="predicted"/>
<dbReference type="InterPro" id="IPR010562">
    <property type="entry name" value="Haemolymph_juvenile_hormone-bd"/>
</dbReference>
<dbReference type="AlphaFoldDB" id="A0A226EWA7"/>
<keyword evidence="1" id="KW-0732">Signal</keyword>
<reference evidence="2 3" key="1">
    <citation type="submission" date="2015-12" db="EMBL/GenBank/DDBJ databases">
        <title>The genome of Folsomia candida.</title>
        <authorList>
            <person name="Faddeeva A."/>
            <person name="Derks M.F."/>
            <person name="Anvar Y."/>
            <person name="Smit S."/>
            <person name="Van Straalen N."/>
            <person name="Roelofs D."/>
        </authorList>
    </citation>
    <scope>NUCLEOTIDE SEQUENCE [LARGE SCALE GENOMIC DNA]</scope>
    <source>
        <strain evidence="2 3">VU population</strain>
        <tissue evidence="2">Whole body</tissue>
    </source>
</reference>
<dbReference type="OrthoDB" id="6370791at2759"/>
<feature type="signal peptide" evidence="1">
    <location>
        <begin position="1"/>
        <end position="20"/>
    </location>
</feature>
<dbReference type="PANTHER" id="PTHR11008:SF9">
    <property type="entry name" value="PROTEIN TAKEOUT-LIKE PROTEIN"/>
    <property type="match status" value="1"/>
</dbReference>
<name>A0A226EWA7_FOLCA</name>
<dbReference type="PANTHER" id="PTHR11008">
    <property type="entry name" value="PROTEIN TAKEOUT-LIKE PROTEIN"/>
    <property type="match status" value="1"/>
</dbReference>
<gene>
    <name evidence="2" type="ORF">Fcan01_01022</name>
</gene>
<protein>
    <submittedName>
        <fullName evidence="2">Uncharacterized protein</fullName>
    </submittedName>
</protein>